<evidence type="ECO:0000259" key="5">
    <source>
        <dbReference type="Pfam" id="PF03468"/>
    </source>
</evidence>
<dbReference type="InterPro" id="IPR005379">
    <property type="entry name" value="FDM1-5/IDN2_XH"/>
</dbReference>
<dbReference type="AlphaFoldDB" id="A0ABC8V4G2"/>
<sequence length="760" mass="88986">MEWSLDSSFKPTRSYIVLPALVLWCKTLTKKLGFYGLIRFRFMMSHSRERRRESSDLELEDLKYNYYKELRDGIIKLRGPGKLYRCPFCMDKRRVEYDYRELRRHSSRIGRESKSAREKARHLGLIKYLERYVDIEGKSKRSNWRSTEPAQRNRDPKTKLPLPKSVTPADTNIAACKSSWSIERAIQVVGKSIDGSTSPEIDAGINEQIGINGNANTAAVQSSVRSPKLGPPSQPTTKTIESSGLKAKEELIVWPWMAVVANIPVHYKDGRYVGASGRQLREEWVSKGYNPLKVHPLWSFRGHSGYAIVEFNKDWAGFKNAMTFEKAFEMDNHGKRDWYAPRRKGDKQYAWIARDEEYNARTLIGEFLRKNSDLKTVSDIQTEENRKDTKLLSNLNNELAVKNIQCEEMKSKISKTEIFKGNVMRQKEAMVQNYNEEMKRIEQKQCDQLRKIFKEHEWSNSQLEAHREELRLREKELKERQALNQNDKKKLCHEKELNERAIWNQQKASENMLKLAEDQKRQKEELHQQIIALEKKLDDQQRLELEIEQMRGAIGVMKHMSEDGDMEVKKKMELVEVELKEKEEELDGMESLNQALIVKEQKSNDELQEARKELINGLKDSRAFIGVKRMGELDEKPFHVAAKRKYLDEEAVEKALELCSLWEDYLRDPSWHPFKVIMVGEKAEEFIDEEDVKLKSLKNAFGDEVYAAVTTALSEMNHYNPSDRYPVPELWNFKEGRKAALGEVVQYILRQWKVHKRKRN</sequence>
<dbReference type="PANTHER" id="PTHR21596:SF23">
    <property type="entry name" value="FACTOR OF DNA METHYLATION 4"/>
    <property type="match status" value="1"/>
</dbReference>
<evidence type="ECO:0000313" key="9">
    <source>
        <dbReference type="Proteomes" id="UP001642360"/>
    </source>
</evidence>
<dbReference type="InterPro" id="IPR038588">
    <property type="entry name" value="XS_domain_sf"/>
</dbReference>
<evidence type="ECO:0000256" key="1">
    <source>
        <dbReference type="ARBA" id="ARBA00023054"/>
    </source>
</evidence>
<reference evidence="8 9" key="1">
    <citation type="submission" date="2024-02" db="EMBL/GenBank/DDBJ databases">
        <authorList>
            <person name="Vignale AGUSTIN F."/>
            <person name="Sosa J E."/>
            <person name="Modenutti C."/>
        </authorList>
    </citation>
    <scope>NUCLEOTIDE SEQUENCE [LARGE SCALE GENOMIC DNA]</scope>
</reference>
<proteinExistence type="predicted"/>
<evidence type="ECO:0000256" key="4">
    <source>
        <dbReference type="SAM" id="MobiDB-lite"/>
    </source>
</evidence>
<dbReference type="Pfam" id="PF03468">
    <property type="entry name" value="XS"/>
    <property type="match status" value="1"/>
</dbReference>
<keyword evidence="9" id="KW-1185">Reference proteome</keyword>
<accession>A0ABC8V4G2</accession>
<dbReference type="InterPro" id="IPR005381">
    <property type="entry name" value="Znf-XS_domain"/>
</dbReference>
<keyword evidence="1 3" id="KW-0175">Coiled coil</keyword>
<feature type="region of interest" description="Disordered" evidence="4">
    <location>
        <begin position="140"/>
        <end position="166"/>
    </location>
</feature>
<feature type="domain" description="Zinc finger-XS" evidence="7">
    <location>
        <begin position="86"/>
        <end position="125"/>
    </location>
</feature>
<gene>
    <name evidence="8" type="ORF">ILEXP_LOCUS58917</name>
</gene>
<comment type="caution">
    <text evidence="8">The sequence shown here is derived from an EMBL/GenBank/DDBJ whole genome shotgun (WGS) entry which is preliminary data.</text>
</comment>
<protein>
    <submittedName>
        <fullName evidence="8">Uncharacterized protein</fullName>
    </submittedName>
</protein>
<dbReference type="PANTHER" id="PTHR21596">
    <property type="entry name" value="RIBONUCLEASE P SUBUNIT P38"/>
    <property type="match status" value="1"/>
</dbReference>
<dbReference type="CDD" id="cd12266">
    <property type="entry name" value="RRM_like_XS"/>
    <property type="match status" value="1"/>
</dbReference>
<feature type="domain" description="Factor of DNA methylation 1-5/IDN2" evidence="6">
    <location>
        <begin position="628"/>
        <end position="758"/>
    </location>
</feature>
<dbReference type="Proteomes" id="UP001642360">
    <property type="component" value="Unassembled WGS sequence"/>
</dbReference>
<evidence type="ECO:0000259" key="6">
    <source>
        <dbReference type="Pfam" id="PF03469"/>
    </source>
</evidence>
<dbReference type="Pfam" id="PF03469">
    <property type="entry name" value="XH"/>
    <property type="match status" value="1"/>
</dbReference>
<organism evidence="8 9">
    <name type="scientific">Ilex paraguariensis</name>
    <name type="common">yerba mate</name>
    <dbReference type="NCBI Taxonomy" id="185542"/>
    <lineage>
        <taxon>Eukaryota</taxon>
        <taxon>Viridiplantae</taxon>
        <taxon>Streptophyta</taxon>
        <taxon>Embryophyta</taxon>
        <taxon>Tracheophyta</taxon>
        <taxon>Spermatophyta</taxon>
        <taxon>Magnoliopsida</taxon>
        <taxon>eudicotyledons</taxon>
        <taxon>Gunneridae</taxon>
        <taxon>Pentapetalae</taxon>
        <taxon>asterids</taxon>
        <taxon>campanulids</taxon>
        <taxon>Aquifoliales</taxon>
        <taxon>Aquifoliaceae</taxon>
        <taxon>Ilex</taxon>
    </lineage>
</organism>
<dbReference type="Pfam" id="PF03470">
    <property type="entry name" value="zf-XS"/>
    <property type="match status" value="1"/>
</dbReference>
<dbReference type="InterPro" id="IPR005380">
    <property type="entry name" value="XS_domain"/>
</dbReference>
<evidence type="ECO:0000313" key="8">
    <source>
        <dbReference type="EMBL" id="CAK9188252.1"/>
    </source>
</evidence>
<name>A0ABC8V4G2_9AQUA</name>
<keyword evidence="2" id="KW-0943">RNA-mediated gene silencing</keyword>
<feature type="coiled-coil region" evidence="3">
    <location>
        <begin position="392"/>
        <end position="613"/>
    </location>
</feature>
<dbReference type="Gene3D" id="3.30.70.2890">
    <property type="entry name" value="XS domain"/>
    <property type="match status" value="1"/>
</dbReference>
<feature type="domain" description="XS" evidence="5">
    <location>
        <begin position="249"/>
        <end position="359"/>
    </location>
</feature>
<dbReference type="InterPro" id="IPR045177">
    <property type="entry name" value="FDM1-5/IDN2"/>
</dbReference>
<evidence type="ECO:0000256" key="2">
    <source>
        <dbReference type="ARBA" id="ARBA00023158"/>
    </source>
</evidence>
<dbReference type="GO" id="GO:0031047">
    <property type="term" value="P:regulatory ncRNA-mediated gene silencing"/>
    <property type="evidence" value="ECO:0007669"/>
    <property type="project" value="UniProtKB-KW"/>
</dbReference>
<evidence type="ECO:0000256" key="3">
    <source>
        <dbReference type="SAM" id="Coils"/>
    </source>
</evidence>
<dbReference type="EMBL" id="CAUOFW020010390">
    <property type="protein sequence ID" value="CAK9188252.1"/>
    <property type="molecule type" value="Genomic_DNA"/>
</dbReference>
<evidence type="ECO:0000259" key="7">
    <source>
        <dbReference type="Pfam" id="PF03470"/>
    </source>
</evidence>